<reference evidence="11 12" key="1">
    <citation type="submission" date="2018-11" db="EMBL/GenBank/DDBJ databases">
        <title>Genome assembly of Steccherinum ochraceum LE-BIN_3174, the white-rot fungus of the Steccherinaceae family (The Residual Polyporoid clade, Polyporales, Basidiomycota).</title>
        <authorList>
            <person name="Fedorova T.V."/>
            <person name="Glazunova O.A."/>
            <person name="Landesman E.O."/>
            <person name="Moiseenko K.V."/>
            <person name="Psurtseva N.V."/>
            <person name="Savinova O.S."/>
            <person name="Shakhova N.V."/>
            <person name="Tyazhelova T.V."/>
            <person name="Vasina D.V."/>
        </authorList>
    </citation>
    <scope>NUCLEOTIDE SEQUENCE [LARGE SCALE GENOMIC DNA]</scope>
    <source>
        <strain evidence="11 12">LE-BIN_3174</strain>
    </source>
</reference>
<dbReference type="InterPro" id="IPR043926">
    <property type="entry name" value="ABCG_dom"/>
</dbReference>
<dbReference type="STRING" id="92696.A0A4R0RCS0"/>
<evidence type="ECO:0000256" key="8">
    <source>
        <dbReference type="ARBA" id="ARBA00023136"/>
    </source>
</evidence>
<dbReference type="InterPro" id="IPR003593">
    <property type="entry name" value="AAA+_ATPase"/>
</dbReference>
<sequence length="649" mass="71822">MSMHNTEATLDVEAQRQREAERLDLEWENITFNIRGKVILDNVSGKVSSGEMLAVMGPSGAGKSSILDVLSRRTIAQQGFVTVNGDATADMSNLAFYVEQDDALLGVLSVEETINFAARLSLNPSTPSAVIRQRVEETIVGLGLTDVRKNRIGNVVQRGISGGQKRRVTIGSGLVTKPRILLLDEPTSGLDSRTSREVLVAIKDIARKQGMIVIASIHQPNWETLSLFDKLLLLAQGKTMFFGAIDQLDVYLDRGLHCPVPRHANPTDHAVELVNTDFVLDAAERSGRVTQFAETWNAYASEHHLHTSDSANIDDSDEKHKLKKEKARVSVLSSVTGGLSFSGGEREGGGMMTAMGKRLRMNLSRTAILMQRNMLNYNRNLLAYGVRFGMYLSMGVFCGTIWVNLGQTSDKVNDRLAVLFYSIAFLGFMSVAGVPAFLEERQVFVRERMNGLYGPGPYALANTLVSVPYLFACVVVFCVLTYWSIGLHPGAARFFKFTAVIFLSIFAAESQCAMVSALIPIFVAALAVTSFINGFWMCVAGFLLRTVDMPRFWYYWSHWIDFESYGFYLLIFNDFRGLTFGCQTQADGSCFCDFPSSLIAQGQCALAGEDVLNYLGANGISFSLYVVILLLITLAYRVLFYLILVFKKR</sequence>
<dbReference type="PANTHER" id="PTHR48042">
    <property type="entry name" value="ABC TRANSPORTER G FAMILY MEMBER 11"/>
    <property type="match status" value="1"/>
</dbReference>
<evidence type="ECO:0000256" key="3">
    <source>
        <dbReference type="ARBA" id="ARBA00022448"/>
    </source>
</evidence>
<feature type="transmembrane region" description="Helical" evidence="9">
    <location>
        <begin position="381"/>
        <end position="405"/>
    </location>
</feature>
<dbReference type="InterPro" id="IPR052215">
    <property type="entry name" value="Plant_ABCG"/>
</dbReference>
<dbReference type="Pfam" id="PF00005">
    <property type="entry name" value="ABC_tran"/>
    <property type="match status" value="1"/>
</dbReference>
<dbReference type="GO" id="GO:0016887">
    <property type="term" value="F:ATP hydrolysis activity"/>
    <property type="evidence" value="ECO:0007669"/>
    <property type="project" value="InterPro"/>
</dbReference>
<evidence type="ECO:0000256" key="6">
    <source>
        <dbReference type="ARBA" id="ARBA00022840"/>
    </source>
</evidence>
<dbReference type="EMBL" id="RWJN01000159">
    <property type="protein sequence ID" value="TCD65880.1"/>
    <property type="molecule type" value="Genomic_DNA"/>
</dbReference>
<organism evidence="11 12">
    <name type="scientific">Steccherinum ochraceum</name>
    <dbReference type="NCBI Taxonomy" id="92696"/>
    <lineage>
        <taxon>Eukaryota</taxon>
        <taxon>Fungi</taxon>
        <taxon>Dikarya</taxon>
        <taxon>Basidiomycota</taxon>
        <taxon>Agaricomycotina</taxon>
        <taxon>Agaricomycetes</taxon>
        <taxon>Polyporales</taxon>
        <taxon>Steccherinaceae</taxon>
        <taxon>Steccherinum</taxon>
    </lineage>
</organism>
<evidence type="ECO:0000256" key="7">
    <source>
        <dbReference type="ARBA" id="ARBA00022989"/>
    </source>
</evidence>
<comment type="caution">
    <text evidence="11">The sequence shown here is derived from an EMBL/GenBank/DDBJ whole genome shotgun (WGS) entry which is preliminary data.</text>
</comment>
<evidence type="ECO:0000259" key="10">
    <source>
        <dbReference type="PROSITE" id="PS50893"/>
    </source>
</evidence>
<keyword evidence="12" id="KW-1185">Reference proteome</keyword>
<dbReference type="InterPro" id="IPR017871">
    <property type="entry name" value="ABC_transporter-like_CS"/>
</dbReference>
<evidence type="ECO:0000256" key="1">
    <source>
        <dbReference type="ARBA" id="ARBA00004141"/>
    </source>
</evidence>
<feature type="transmembrane region" description="Helical" evidence="9">
    <location>
        <begin position="459"/>
        <end position="485"/>
    </location>
</feature>
<dbReference type="SMART" id="SM00382">
    <property type="entry name" value="AAA"/>
    <property type="match status" value="1"/>
</dbReference>
<feature type="transmembrane region" description="Helical" evidence="9">
    <location>
        <begin position="622"/>
        <end position="646"/>
    </location>
</feature>
<proteinExistence type="inferred from homology"/>
<dbReference type="GO" id="GO:0016020">
    <property type="term" value="C:membrane"/>
    <property type="evidence" value="ECO:0007669"/>
    <property type="project" value="UniProtKB-SubCell"/>
</dbReference>
<dbReference type="PANTHER" id="PTHR48042:SF11">
    <property type="entry name" value="ABC TRANSPORTER G FAMILY MEMBER 11"/>
    <property type="match status" value="1"/>
</dbReference>
<evidence type="ECO:0000313" key="11">
    <source>
        <dbReference type="EMBL" id="TCD65880.1"/>
    </source>
</evidence>
<keyword evidence="6" id="KW-0067">ATP-binding</keyword>
<dbReference type="PROSITE" id="PS50893">
    <property type="entry name" value="ABC_TRANSPORTER_2"/>
    <property type="match status" value="1"/>
</dbReference>
<evidence type="ECO:0000256" key="4">
    <source>
        <dbReference type="ARBA" id="ARBA00022692"/>
    </source>
</evidence>
<gene>
    <name evidence="11" type="ORF">EIP91_002040</name>
</gene>
<keyword evidence="5" id="KW-0547">Nucleotide-binding</keyword>
<evidence type="ECO:0000313" key="12">
    <source>
        <dbReference type="Proteomes" id="UP000292702"/>
    </source>
</evidence>
<dbReference type="OrthoDB" id="66620at2759"/>
<dbReference type="Pfam" id="PF19055">
    <property type="entry name" value="ABC2_membrane_7"/>
    <property type="match status" value="1"/>
</dbReference>
<feature type="transmembrane region" description="Helical" evidence="9">
    <location>
        <begin position="515"/>
        <end position="544"/>
    </location>
</feature>
<accession>A0A4R0RCS0</accession>
<dbReference type="PROSITE" id="PS00211">
    <property type="entry name" value="ABC_TRANSPORTER_1"/>
    <property type="match status" value="1"/>
</dbReference>
<dbReference type="AlphaFoldDB" id="A0A4R0RCS0"/>
<keyword evidence="3" id="KW-0813">Transport</keyword>
<dbReference type="InterPro" id="IPR013525">
    <property type="entry name" value="ABC2_TM"/>
</dbReference>
<keyword evidence="4 9" id="KW-0812">Transmembrane</keyword>
<comment type="similarity">
    <text evidence="2">Belongs to the ABC transporter superfamily. ABCG family. Eye pigment precursor importer (TC 3.A.1.204) subfamily.</text>
</comment>
<dbReference type="InterPro" id="IPR003439">
    <property type="entry name" value="ABC_transporter-like_ATP-bd"/>
</dbReference>
<evidence type="ECO:0000256" key="2">
    <source>
        <dbReference type="ARBA" id="ARBA00005814"/>
    </source>
</evidence>
<keyword evidence="7 9" id="KW-1133">Transmembrane helix</keyword>
<keyword evidence="8 9" id="KW-0472">Membrane</keyword>
<evidence type="ECO:0000256" key="9">
    <source>
        <dbReference type="SAM" id="Phobius"/>
    </source>
</evidence>
<dbReference type="SUPFAM" id="SSF52540">
    <property type="entry name" value="P-loop containing nucleoside triphosphate hydrolases"/>
    <property type="match status" value="1"/>
</dbReference>
<feature type="transmembrane region" description="Helical" evidence="9">
    <location>
        <begin position="491"/>
        <end position="508"/>
    </location>
</feature>
<comment type="subcellular location">
    <subcellularLocation>
        <location evidence="1">Membrane</location>
        <topology evidence="1">Multi-pass membrane protein</topology>
    </subcellularLocation>
</comment>
<dbReference type="GO" id="GO:0140359">
    <property type="term" value="F:ABC-type transporter activity"/>
    <property type="evidence" value="ECO:0007669"/>
    <property type="project" value="InterPro"/>
</dbReference>
<name>A0A4R0RCS0_9APHY</name>
<dbReference type="Pfam" id="PF01061">
    <property type="entry name" value="ABC2_membrane"/>
    <property type="match status" value="1"/>
</dbReference>
<dbReference type="InterPro" id="IPR027417">
    <property type="entry name" value="P-loop_NTPase"/>
</dbReference>
<dbReference type="GO" id="GO:0005524">
    <property type="term" value="F:ATP binding"/>
    <property type="evidence" value="ECO:0007669"/>
    <property type="project" value="UniProtKB-KW"/>
</dbReference>
<feature type="transmembrane region" description="Helical" evidence="9">
    <location>
        <begin position="417"/>
        <end position="438"/>
    </location>
</feature>
<feature type="domain" description="ABC transporter" evidence="10">
    <location>
        <begin position="25"/>
        <end position="261"/>
    </location>
</feature>
<evidence type="ECO:0000256" key="5">
    <source>
        <dbReference type="ARBA" id="ARBA00022741"/>
    </source>
</evidence>
<protein>
    <recommendedName>
        <fullName evidence="10">ABC transporter domain-containing protein</fullName>
    </recommendedName>
</protein>
<dbReference type="Gene3D" id="3.40.50.300">
    <property type="entry name" value="P-loop containing nucleotide triphosphate hydrolases"/>
    <property type="match status" value="1"/>
</dbReference>
<dbReference type="Proteomes" id="UP000292702">
    <property type="component" value="Unassembled WGS sequence"/>
</dbReference>